<feature type="region of interest" description="Disordered" evidence="1">
    <location>
        <begin position="932"/>
        <end position="1025"/>
    </location>
</feature>
<dbReference type="PRINTS" id="PR00929">
    <property type="entry name" value="ATHOOK"/>
</dbReference>
<feature type="compositionally biased region" description="Basic residues" evidence="1">
    <location>
        <begin position="699"/>
        <end position="711"/>
    </location>
</feature>
<feature type="region of interest" description="Disordered" evidence="1">
    <location>
        <begin position="671"/>
        <end position="794"/>
    </location>
</feature>
<feature type="compositionally biased region" description="Polar residues" evidence="1">
    <location>
        <begin position="946"/>
        <end position="964"/>
    </location>
</feature>
<reference evidence="2 3" key="1">
    <citation type="submission" date="2021-02" db="EMBL/GenBank/DDBJ databases">
        <title>Genome assembly of Pseudopithomyces chartarum.</title>
        <authorList>
            <person name="Jauregui R."/>
            <person name="Singh J."/>
            <person name="Voisey C."/>
        </authorList>
    </citation>
    <scope>NUCLEOTIDE SEQUENCE [LARGE SCALE GENOMIC DNA]</scope>
    <source>
        <strain evidence="2 3">AGR01</strain>
    </source>
</reference>
<dbReference type="EMBL" id="WVTA01000005">
    <property type="protein sequence ID" value="KAK3209961.1"/>
    <property type="molecule type" value="Genomic_DNA"/>
</dbReference>
<feature type="region of interest" description="Disordered" evidence="1">
    <location>
        <begin position="511"/>
        <end position="533"/>
    </location>
</feature>
<feature type="region of interest" description="Disordered" evidence="1">
    <location>
        <begin position="442"/>
        <end position="499"/>
    </location>
</feature>
<sequence>MASTPRYAVSSDNENHHESSPDPLAASFDENLVRAARRPTKQQPLAATSSSKQNRRPAMADFELSSPTKQMLLSTPRTGGQSPWRIKVTVQAEPGSDSENIDSPSMKHLTTTKTTKIPLKDADASSPVKRRGRPRKSDAPTKRSGTPIRKRAASKARQSSAGDTSAADVETDGTPRRRRGRPRKAQAPAEDDIWGQAHDEGLGADSNAADVETDATPKKRRGRPRKSIQPTEHSEPTAAMSSALDQTELDTPLDTTTETHVERTVPLALPNQSSPTTAAALPTLQDRTTGLEATPVQTETSRRLKARKNTPVAQDMGIIEISSAAESEDSDEDLQPSTDTDQHEYFHQDEQVQHLQGPAIEFEDVDGEQHDETHFAFEEGATRMPDDTTVIDSENFSMISVDSLPSCASVTRPSNGVAENTPVAHAAIPVRDHEKLSMPSANLRRGARSSPAPTHINLPLPQDPRSAPPRYKTPSVEPVELPMPPPVQPARPDPSEAQTPRIGRVVKAGVALQGLLDPNRNTPESGSSKTLDERRDHLDDLFRGFSERTRRELHAGLRLGEQLAQQAPSSPAMSSPIKVLNYGLSAPLHTVQENMQNQRRLPTPEDGDDNVSPTVAEAATEVEYPTLAQSDRSGLLSPISNPEEGDNASEMANHSHETGAPVVQEALDLWQEEASRSSPADPSSHVEGLFSQDGPVKPVRGKLPRTWRRRAADKSQCNGEREVSQTATPPTTESNGSIEASVQDTGKSKQMAQTSSEEDESEASDDTGSFFVANMPNLYGQKRPGEFRRGRAQHSEISLHLDESLLSESSSLAASKTPMGEKPNPFLDTPPQLAALRSSPGKSSPLRQEIHSSDLSSEMSHYSFEESTLPLAPSSPFHTVVDGDVENSMASDQRQFLNEMAGPDSSVCRIRDEADDYLEAYEPQARELEDLTEMTEPSRTWHRDTTMVTSSPPKSLFSQATRGSNLPRGGTPPVTSSSSTPQIQSNAASTPTPAAAPAPTTSRTTDKPATHLPPTPSSPSIMEQPTQLHPALQKLPLLPLPRVEPWTKTHYKTLDRLYQFYKKRPHHFSPTSGPNAALNATLLTEFLAASHRPFVGAKYRAWGYNVVFTEALIVMCAAYVQLLSLDSVAAYEAVAGKEIEMGDCAPGKEGTTLGVEIVAERLATIVLGEAVRRDEKLGKSVDKTGRLRIEWPA</sequence>
<evidence type="ECO:0000256" key="1">
    <source>
        <dbReference type="SAM" id="MobiDB-lite"/>
    </source>
</evidence>
<feature type="compositionally biased region" description="Basic and acidic residues" evidence="1">
    <location>
        <begin position="783"/>
        <end position="794"/>
    </location>
</feature>
<dbReference type="Proteomes" id="UP001280581">
    <property type="component" value="Unassembled WGS sequence"/>
</dbReference>
<feature type="compositionally biased region" description="Low complexity" evidence="1">
    <location>
        <begin position="971"/>
        <end position="1003"/>
    </location>
</feature>
<accession>A0AAN6RHX4</accession>
<dbReference type="SMART" id="SM00384">
    <property type="entry name" value="AT_hook"/>
    <property type="match status" value="3"/>
</dbReference>
<dbReference type="InterPro" id="IPR017956">
    <property type="entry name" value="AT_hook_DNA-bd_motif"/>
</dbReference>
<protein>
    <submittedName>
        <fullName evidence="2">Uncharacterized protein</fullName>
    </submittedName>
</protein>
<keyword evidence="3" id="KW-1185">Reference proteome</keyword>
<comment type="caution">
    <text evidence="2">The sequence shown here is derived from an EMBL/GenBank/DDBJ whole genome shotgun (WGS) entry which is preliminary data.</text>
</comment>
<feature type="compositionally biased region" description="Polar residues" evidence="1">
    <location>
        <begin position="519"/>
        <end position="529"/>
    </location>
</feature>
<feature type="compositionally biased region" description="Polar residues" evidence="1">
    <location>
        <begin position="41"/>
        <end position="52"/>
    </location>
</feature>
<feature type="compositionally biased region" description="Polar residues" evidence="1">
    <location>
        <begin position="724"/>
        <end position="754"/>
    </location>
</feature>
<evidence type="ECO:0000313" key="2">
    <source>
        <dbReference type="EMBL" id="KAK3209961.1"/>
    </source>
</evidence>
<feature type="region of interest" description="Disordered" evidence="1">
    <location>
        <begin position="811"/>
        <end position="861"/>
    </location>
</feature>
<dbReference type="AlphaFoldDB" id="A0AAN6RHX4"/>
<name>A0AAN6RHX4_9PLEO</name>
<feature type="compositionally biased region" description="Acidic residues" evidence="1">
    <location>
        <begin position="756"/>
        <end position="765"/>
    </location>
</feature>
<organism evidence="2 3">
    <name type="scientific">Pseudopithomyces chartarum</name>
    <dbReference type="NCBI Taxonomy" id="1892770"/>
    <lineage>
        <taxon>Eukaryota</taxon>
        <taxon>Fungi</taxon>
        <taxon>Dikarya</taxon>
        <taxon>Ascomycota</taxon>
        <taxon>Pezizomycotina</taxon>
        <taxon>Dothideomycetes</taxon>
        <taxon>Pleosporomycetidae</taxon>
        <taxon>Pleosporales</taxon>
        <taxon>Massarineae</taxon>
        <taxon>Didymosphaeriaceae</taxon>
        <taxon>Pseudopithomyces</taxon>
    </lineage>
</organism>
<feature type="compositionally biased region" description="Pro residues" evidence="1">
    <location>
        <begin position="481"/>
        <end position="492"/>
    </location>
</feature>
<feature type="region of interest" description="Disordered" evidence="1">
    <location>
        <begin position="1"/>
        <end position="246"/>
    </location>
</feature>
<dbReference type="GO" id="GO:0003677">
    <property type="term" value="F:DNA binding"/>
    <property type="evidence" value="ECO:0007669"/>
    <property type="project" value="InterPro"/>
</dbReference>
<gene>
    <name evidence="2" type="ORF">GRF29_44g1192135</name>
</gene>
<evidence type="ECO:0000313" key="3">
    <source>
        <dbReference type="Proteomes" id="UP001280581"/>
    </source>
</evidence>
<feature type="region of interest" description="Disordered" evidence="1">
    <location>
        <begin position="626"/>
        <end position="657"/>
    </location>
</feature>
<feature type="compositionally biased region" description="Polar residues" evidence="1">
    <location>
        <begin position="65"/>
        <end position="81"/>
    </location>
</feature>
<proteinExistence type="predicted"/>